<evidence type="ECO:0000313" key="3">
    <source>
        <dbReference type="Proteomes" id="UP001233999"/>
    </source>
</evidence>
<dbReference type="Proteomes" id="UP001233999">
    <property type="component" value="Unassembled WGS sequence"/>
</dbReference>
<dbReference type="GO" id="GO:0005615">
    <property type="term" value="C:extracellular space"/>
    <property type="evidence" value="ECO:0007669"/>
    <property type="project" value="TreeGrafter"/>
</dbReference>
<keyword evidence="1" id="KW-0472">Membrane</keyword>
<keyword evidence="1" id="KW-0812">Transmembrane</keyword>
<accession>A0AAD7ZV80</accession>
<reference evidence="2" key="2">
    <citation type="submission" date="2023-05" db="EMBL/GenBank/DDBJ databases">
        <authorList>
            <person name="Fouks B."/>
        </authorList>
    </citation>
    <scope>NUCLEOTIDE SEQUENCE</scope>
    <source>
        <strain evidence="2">Stay&amp;Tobe</strain>
        <tissue evidence="2">Testes</tissue>
    </source>
</reference>
<evidence type="ECO:0000313" key="2">
    <source>
        <dbReference type="EMBL" id="KAJ9587424.1"/>
    </source>
</evidence>
<feature type="non-terminal residue" evidence="2">
    <location>
        <position position="1"/>
    </location>
</feature>
<dbReference type="SUPFAM" id="SSF53649">
    <property type="entry name" value="Alkaline phosphatase-like"/>
    <property type="match status" value="1"/>
</dbReference>
<dbReference type="Gene3D" id="3.40.720.10">
    <property type="entry name" value="Alkaline Phosphatase, subunit A"/>
    <property type="match status" value="1"/>
</dbReference>
<name>A0AAD7ZV80_DIPPU</name>
<comment type="caution">
    <text evidence="2">The sequence shown here is derived from an EMBL/GenBank/DDBJ whole genome shotgun (WGS) entry which is preliminary data.</text>
</comment>
<organism evidence="2 3">
    <name type="scientific">Diploptera punctata</name>
    <name type="common">Pacific beetle cockroach</name>
    <dbReference type="NCBI Taxonomy" id="6984"/>
    <lineage>
        <taxon>Eukaryota</taxon>
        <taxon>Metazoa</taxon>
        <taxon>Ecdysozoa</taxon>
        <taxon>Arthropoda</taxon>
        <taxon>Hexapoda</taxon>
        <taxon>Insecta</taxon>
        <taxon>Pterygota</taxon>
        <taxon>Neoptera</taxon>
        <taxon>Polyneoptera</taxon>
        <taxon>Dictyoptera</taxon>
        <taxon>Blattodea</taxon>
        <taxon>Blaberoidea</taxon>
        <taxon>Blaberidae</taxon>
        <taxon>Diplopterinae</taxon>
        <taxon>Diploptera</taxon>
    </lineage>
</organism>
<dbReference type="Pfam" id="PF02995">
    <property type="entry name" value="DUF229"/>
    <property type="match status" value="1"/>
</dbReference>
<dbReference type="PANTHER" id="PTHR10974">
    <property type="entry name" value="FI08016P-RELATED"/>
    <property type="match status" value="1"/>
</dbReference>
<dbReference type="FunFam" id="3.40.720.10:FF:000017">
    <property type="entry name" value="Predicted protein"/>
    <property type="match status" value="1"/>
</dbReference>
<sequence length="1078" mass="124321">MVLGLGSQTMPCARAVVLVTLVTLVFTVYLLGSDLQIQIISPSLLPVYADNFTDTTKEGYLVWSPSCQIPDMNPRHESIKKFIKSAQSIVCSKFGPLTYISSVTQGEPYILKVDTNIAHQYVGKQNYICCYSNITREDPNYNDASKSGDNKFNISNCENFEKEITLKFETEFILVKCNIMKNGKSEKEVYKNVHAMVSMKPQVKEKIKQTENQKKPSVMIIGIDSVSRLNAIRTIPKTLSLLQRGEWIELKGYNKIGDNTFPNVIAILTGYNMEHVKQCWESRKLEFDNCPFLWKNFSNQGYVTFYGEDETSITTFNYNKKGFITQPTDYYLRTFLLAAEKKLPLKHRDGMGVCLGPVSTTENLLKYLTDFAYKFNNLPYFAFLWMNNLSHNNPNTLAAMDYRFLQFFNEIEEAGTLNNTIVIFLSDHGMRFGKMRETVVGWYEERLPFIQIWIPKWFRRKYPNYYNNILLNREKLTSPYDLHLMLKHILVENENNILDENQMINGTISCPTCKSLFSEIAYNRSCEEAGIALHWCTCNQYETLSTVDDTAQEAAKYVVQDINNRLKNNVNNSEKCANLSLQRLVNVRGRFNEKDKHVDLVLLIETVPGNAMFEATVRHVLQDKSYKVVGLISRVNMYWSQSKCIVIRNIDAVICLSCHNDCVLRCKQVEPFLLTYGQDCVLVSALPKRCKQVEPFLLTYGQDCVLISALPKRCKQDCVLDCVLISALPKRCKQVEPFLLTYGQDCVLVSALPKRCKQVEPFLLTYGQDCVLDCVFGLCDCVLDWCVGLCVGLCVECTSQEVNLLYVSIKHKKPECPKSVTNNIETSSCKKCDKKKTIKFTLQTEENRQLPFLNLKLHRSEEKNKIKFGIHRKESDTVEYFNNFEDYATCSQKLTQAGCSEDFEIANEFSEELCGQLTTEIDSLDTEWDPYDELLNNEGEDVLKELFADDYDESLQYWRHFVVIVSCFHDCQFFLLFAAWFFRNLIVHSSMLDESIPEEPSLITKFFKNTTDSSLGNDSFKITPDGSLKRNSFKRTPDGSLDNYRQKGEKIDSQLYIYIYHYFNKIHWITVQTEWKLT</sequence>
<keyword evidence="3" id="KW-1185">Reference proteome</keyword>
<keyword evidence="1" id="KW-1133">Transmembrane helix</keyword>
<dbReference type="PANTHER" id="PTHR10974:SF9">
    <property type="entry name" value="DUF229 DOMAIN CONTAINING PROTEIN-RELATED"/>
    <property type="match status" value="1"/>
</dbReference>
<gene>
    <name evidence="2" type="ORF">L9F63_019054</name>
</gene>
<dbReference type="EMBL" id="JASPKZ010006439">
    <property type="protein sequence ID" value="KAJ9587424.1"/>
    <property type="molecule type" value="Genomic_DNA"/>
</dbReference>
<dbReference type="CDD" id="cd16021">
    <property type="entry name" value="ALP_like"/>
    <property type="match status" value="1"/>
</dbReference>
<protein>
    <submittedName>
        <fullName evidence="2">Uncharacterized protein</fullName>
    </submittedName>
</protein>
<dbReference type="InterPro" id="IPR004245">
    <property type="entry name" value="DUF229"/>
</dbReference>
<dbReference type="AlphaFoldDB" id="A0AAD7ZV80"/>
<feature type="transmembrane region" description="Helical" evidence="1">
    <location>
        <begin position="12"/>
        <end position="32"/>
    </location>
</feature>
<reference evidence="2" key="1">
    <citation type="journal article" date="2023" name="IScience">
        <title>Live-bearing cockroach genome reveals convergent evolutionary mechanisms linked to viviparity in insects and beyond.</title>
        <authorList>
            <person name="Fouks B."/>
            <person name="Harrison M.C."/>
            <person name="Mikhailova A.A."/>
            <person name="Marchal E."/>
            <person name="English S."/>
            <person name="Carruthers M."/>
            <person name="Jennings E.C."/>
            <person name="Chiamaka E.L."/>
            <person name="Frigard R.A."/>
            <person name="Pippel M."/>
            <person name="Attardo G.M."/>
            <person name="Benoit J.B."/>
            <person name="Bornberg-Bauer E."/>
            <person name="Tobe S.S."/>
        </authorList>
    </citation>
    <scope>NUCLEOTIDE SEQUENCE</scope>
    <source>
        <strain evidence="2">Stay&amp;Tobe</strain>
    </source>
</reference>
<proteinExistence type="predicted"/>
<evidence type="ECO:0000256" key="1">
    <source>
        <dbReference type="SAM" id="Phobius"/>
    </source>
</evidence>
<dbReference type="InterPro" id="IPR017850">
    <property type="entry name" value="Alkaline_phosphatase_core_sf"/>
</dbReference>